<dbReference type="GO" id="GO:0005634">
    <property type="term" value="C:nucleus"/>
    <property type="evidence" value="ECO:0007669"/>
    <property type="project" value="UniProtKB-SubCell"/>
</dbReference>
<keyword evidence="5 11" id="KW-0808">Transferase</keyword>
<dbReference type="AlphaFoldDB" id="A0A9W8B4Q9"/>
<evidence type="ECO:0000256" key="1">
    <source>
        <dbReference type="ARBA" id="ARBA00004123"/>
    </source>
</evidence>
<evidence type="ECO:0000256" key="5">
    <source>
        <dbReference type="ARBA" id="ARBA00022679"/>
    </source>
</evidence>
<evidence type="ECO:0000256" key="6">
    <source>
        <dbReference type="ARBA" id="ARBA00022691"/>
    </source>
</evidence>
<comment type="function">
    <text evidence="11">Histone methyltransferase that specifically trimethylates histone H3 to form H3K79me3. This methylation is required for telomere silencing and for the pachytene checkpoint during the meiotic cell cycle by allowing the recruitment of RAD9 to double strand breaks. Nucleosomes are preferred as substrate compared to free histone.</text>
</comment>
<sequence length="576" mass="63032">MDYLNFLQKLDRQTKRAKPAPKPASSNSATLLSLSAQSTPKSLPQRGNDAKQRPSPPLSQPKRIVSTPTSGTRLPKPKAATTSPSPTRTPLSPPTTKRSPANSVAPESPIKRSKSVASHARPPSRRSSASLSTPKPSPRHRSPAGAKPAQPSQHVSPKLSNDPLSQLMRACGPREYVCVVASDGGYIPADNNRADASTKPMTMAADVVNRERSNYIDQYFTWAPNSHLSTKPLQLEYPAADAFEAFLPLVPKGYRQSAVGRSDAYNPIGDVVATVDTIIRYLVPETDQARFGDESTGVLRRLVRANNRRLGHDFRDAVATFNTQLTQVRAHPRYADFLRTLATSRLPHPLVSHVLFQTYSRTAASYAEALTNYEAFSSQVYGEVNGSLVHEMLSKTQLAPGQVFVDMGCGIGNVVLQVAAEVGCESHGIEIMERPSFLAMRQAEEFAARMQAYGLPHGKVVIRQGDFLNTPALHPTLSTADVVLVNNYAFSSGLNQQLLQLFLDLKDGAQIISLKSFVPTENFKITSRNAGSPESILQVKAYPYWSDAVSWTNNGGTYYIHTVDRGPLQAFWARQR</sequence>
<keyword evidence="6 11" id="KW-0949">S-adenosyl-L-methionine</keyword>
<keyword evidence="7 11" id="KW-0156">Chromatin regulator</keyword>
<evidence type="ECO:0000313" key="14">
    <source>
        <dbReference type="EMBL" id="KAJ1983417.1"/>
    </source>
</evidence>
<dbReference type="FunFam" id="3.40.50.150:FF:000033">
    <property type="entry name" value="Histone-lysine N-methyltransferase, H3 lysine-79 specific"/>
    <property type="match status" value="1"/>
</dbReference>
<feature type="compositionally biased region" description="Low complexity" evidence="12">
    <location>
        <begin position="77"/>
        <end position="100"/>
    </location>
</feature>
<evidence type="ECO:0000259" key="13">
    <source>
        <dbReference type="PROSITE" id="PS51569"/>
    </source>
</evidence>
<dbReference type="InterPro" id="IPR029063">
    <property type="entry name" value="SAM-dependent_MTases_sf"/>
</dbReference>
<dbReference type="PROSITE" id="PS51569">
    <property type="entry name" value="DOT1"/>
    <property type="match status" value="1"/>
</dbReference>
<feature type="compositionally biased region" description="Low complexity" evidence="12">
    <location>
        <begin position="24"/>
        <end position="38"/>
    </location>
</feature>
<feature type="compositionally biased region" description="Low complexity" evidence="12">
    <location>
        <begin position="115"/>
        <end position="134"/>
    </location>
</feature>
<evidence type="ECO:0000256" key="10">
    <source>
        <dbReference type="ARBA" id="ARBA00047770"/>
    </source>
</evidence>
<dbReference type="GO" id="GO:0006281">
    <property type="term" value="P:DNA repair"/>
    <property type="evidence" value="ECO:0007669"/>
    <property type="project" value="TreeGrafter"/>
</dbReference>
<gene>
    <name evidence="14" type="primary">DOT1</name>
    <name evidence="14" type="ORF">H4R34_001292</name>
</gene>
<dbReference type="PANTHER" id="PTHR21451:SF0">
    <property type="entry name" value="HISTONE-LYSINE N-METHYLTRANSFERASE, H3 LYSINE-79 SPECIFIC"/>
    <property type="match status" value="1"/>
</dbReference>
<evidence type="ECO:0000256" key="7">
    <source>
        <dbReference type="ARBA" id="ARBA00022853"/>
    </source>
</evidence>
<name>A0A9W8B4Q9_9FUNG</name>
<dbReference type="SUPFAM" id="SSF53335">
    <property type="entry name" value="S-adenosyl-L-methionine-dependent methyltransferases"/>
    <property type="match status" value="1"/>
</dbReference>
<protein>
    <recommendedName>
        <fullName evidence="3 11">Histone-lysine N-methyltransferase, H3 lysine-79 specific</fullName>
        <ecNumber evidence="2 11">2.1.1.360</ecNumber>
    </recommendedName>
    <alternativeName>
        <fullName evidence="9 11">Histone H3-K79 methyltransferase</fullName>
    </alternativeName>
</protein>
<accession>A0A9W8B4Q9</accession>
<dbReference type="CDD" id="cd02440">
    <property type="entry name" value="AdoMet_MTases"/>
    <property type="match status" value="1"/>
</dbReference>
<feature type="domain" description="DOT1" evidence="13">
    <location>
        <begin position="251"/>
        <end position="576"/>
    </location>
</feature>
<evidence type="ECO:0000256" key="12">
    <source>
        <dbReference type="SAM" id="MobiDB-lite"/>
    </source>
</evidence>
<dbReference type="GO" id="GO:0032259">
    <property type="term" value="P:methylation"/>
    <property type="evidence" value="ECO:0007669"/>
    <property type="project" value="UniProtKB-KW"/>
</dbReference>
<comment type="similarity">
    <text evidence="11">Belongs to the class I-like SAM-binding methyltransferase superfamily. DOT1 family.</text>
</comment>
<organism evidence="14 15">
    <name type="scientific">Dimargaris verticillata</name>
    <dbReference type="NCBI Taxonomy" id="2761393"/>
    <lineage>
        <taxon>Eukaryota</taxon>
        <taxon>Fungi</taxon>
        <taxon>Fungi incertae sedis</taxon>
        <taxon>Zoopagomycota</taxon>
        <taxon>Kickxellomycotina</taxon>
        <taxon>Dimargaritomycetes</taxon>
        <taxon>Dimargaritales</taxon>
        <taxon>Dimargaritaceae</taxon>
        <taxon>Dimargaris</taxon>
    </lineage>
</organism>
<dbReference type="GO" id="GO:0140956">
    <property type="term" value="F:histone H3K79 trimethyltransferase activity"/>
    <property type="evidence" value="ECO:0007669"/>
    <property type="project" value="UniProtKB-EC"/>
</dbReference>
<feature type="compositionally biased region" description="Polar residues" evidence="12">
    <location>
        <begin position="150"/>
        <end position="164"/>
    </location>
</feature>
<keyword evidence="15" id="KW-1185">Reference proteome</keyword>
<keyword evidence="8 11" id="KW-0539">Nucleus</keyword>
<reference evidence="14" key="1">
    <citation type="submission" date="2022-07" db="EMBL/GenBank/DDBJ databases">
        <title>Phylogenomic reconstructions and comparative analyses of Kickxellomycotina fungi.</title>
        <authorList>
            <person name="Reynolds N.K."/>
            <person name="Stajich J.E."/>
            <person name="Barry K."/>
            <person name="Grigoriev I.V."/>
            <person name="Crous P."/>
            <person name="Smith M.E."/>
        </authorList>
    </citation>
    <scope>NUCLEOTIDE SEQUENCE</scope>
    <source>
        <strain evidence="14">RSA 567</strain>
    </source>
</reference>
<evidence type="ECO:0000256" key="9">
    <source>
        <dbReference type="ARBA" id="ARBA00029821"/>
    </source>
</evidence>
<proteinExistence type="inferred from homology"/>
<evidence type="ECO:0000256" key="11">
    <source>
        <dbReference type="RuleBase" id="RU271113"/>
    </source>
</evidence>
<dbReference type="PANTHER" id="PTHR21451">
    <property type="entry name" value="HISTONE H3 METHYLTRANSFERASE"/>
    <property type="match status" value="1"/>
</dbReference>
<dbReference type="InterPro" id="IPR030445">
    <property type="entry name" value="H3-K79_meTrfase"/>
</dbReference>
<comment type="catalytic activity">
    <reaction evidence="10 11">
        <text>L-lysyl(79)-[histone H3] + 3 S-adenosyl-L-methionine = N(6),N(6),N(6)-trimethyl-L-lysyl(79)-[histone H3] + 3 S-adenosyl-L-homocysteine + 3 H(+)</text>
        <dbReference type="Rhea" id="RHEA:60328"/>
        <dbReference type="Rhea" id="RHEA-COMP:15549"/>
        <dbReference type="Rhea" id="RHEA-COMP:15552"/>
        <dbReference type="ChEBI" id="CHEBI:15378"/>
        <dbReference type="ChEBI" id="CHEBI:29969"/>
        <dbReference type="ChEBI" id="CHEBI:57856"/>
        <dbReference type="ChEBI" id="CHEBI:59789"/>
        <dbReference type="ChEBI" id="CHEBI:61961"/>
        <dbReference type="EC" id="2.1.1.360"/>
    </reaction>
</comment>
<keyword evidence="4 11" id="KW-0489">Methyltransferase</keyword>
<evidence type="ECO:0000256" key="3">
    <source>
        <dbReference type="ARBA" id="ARBA00020987"/>
    </source>
</evidence>
<dbReference type="GO" id="GO:0000077">
    <property type="term" value="P:DNA damage checkpoint signaling"/>
    <property type="evidence" value="ECO:0007669"/>
    <property type="project" value="TreeGrafter"/>
</dbReference>
<dbReference type="EMBL" id="JANBQB010000056">
    <property type="protein sequence ID" value="KAJ1983417.1"/>
    <property type="molecule type" value="Genomic_DNA"/>
</dbReference>
<comment type="caution">
    <text evidence="14">The sequence shown here is derived from an EMBL/GenBank/DDBJ whole genome shotgun (WGS) entry which is preliminary data.</text>
</comment>
<dbReference type="Pfam" id="PF08123">
    <property type="entry name" value="DOT1"/>
    <property type="match status" value="1"/>
</dbReference>
<evidence type="ECO:0000256" key="2">
    <source>
        <dbReference type="ARBA" id="ARBA00012190"/>
    </source>
</evidence>
<dbReference type="Proteomes" id="UP001151582">
    <property type="component" value="Unassembled WGS sequence"/>
</dbReference>
<evidence type="ECO:0000256" key="4">
    <source>
        <dbReference type="ARBA" id="ARBA00022603"/>
    </source>
</evidence>
<evidence type="ECO:0000256" key="8">
    <source>
        <dbReference type="ARBA" id="ARBA00023242"/>
    </source>
</evidence>
<comment type="subcellular location">
    <subcellularLocation>
        <location evidence="1 11">Nucleus</location>
    </subcellularLocation>
</comment>
<dbReference type="OrthoDB" id="443402at2759"/>
<comment type="miscellaneous">
    <text evidence="11">In contrast to other lysine histone methyltransferases, it does not contain a SET domain, suggesting the existence of another mechanism for methylation of lysine residues of histones.</text>
</comment>
<evidence type="ECO:0000313" key="15">
    <source>
        <dbReference type="Proteomes" id="UP001151582"/>
    </source>
</evidence>
<dbReference type="Gene3D" id="1.10.260.170">
    <property type="match status" value="1"/>
</dbReference>
<feature type="region of interest" description="Disordered" evidence="12">
    <location>
        <begin position="1"/>
        <end position="165"/>
    </location>
</feature>
<dbReference type="InterPro" id="IPR025789">
    <property type="entry name" value="DOT1_dom"/>
</dbReference>
<dbReference type="EC" id="2.1.1.360" evidence="2 11"/>
<dbReference type="Gene3D" id="3.40.50.150">
    <property type="entry name" value="Vaccinia Virus protein VP39"/>
    <property type="match status" value="1"/>
</dbReference>